<dbReference type="GO" id="GO:0005886">
    <property type="term" value="C:plasma membrane"/>
    <property type="evidence" value="ECO:0007669"/>
    <property type="project" value="InterPro"/>
</dbReference>
<feature type="transmembrane region" description="Helical" evidence="1">
    <location>
        <begin position="6"/>
        <end position="23"/>
    </location>
</feature>
<evidence type="ECO:0000313" key="3">
    <source>
        <dbReference type="Proteomes" id="UP001165667"/>
    </source>
</evidence>
<evidence type="ECO:0000313" key="2">
    <source>
        <dbReference type="EMBL" id="MCW6510848.1"/>
    </source>
</evidence>
<dbReference type="AlphaFoldDB" id="A0AA42CKS0"/>
<keyword evidence="1" id="KW-0472">Membrane</keyword>
<organism evidence="2 3">
    <name type="scientific">Lichenifustis flavocetrariae</name>
    <dbReference type="NCBI Taxonomy" id="2949735"/>
    <lineage>
        <taxon>Bacteria</taxon>
        <taxon>Pseudomonadati</taxon>
        <taxon>Pseudomonadota</taxon>
        <taxon>Alphaproteobacteria</taxon>
        <taxon>Hyphomicrobiales</taxon>
        <taxon>Lichenihabitantaceae</taxon>
        <taxon>Lichenifustis</taxon>
    </lineage>
</organism>
<keyword evidence="1" id="KW-1133">Transmembrane helix</keyword>
<keyword evidence="1" id="KW-0812">Transmembrane</keyword>
<dbReference type="Proteomes" id="UP001165667">
    <property type="component" value="Unassembled WGS sequence"/>
</dbReference>
<sequence>MLEPIAGLLVAAALGFYLLYTLIHPERF</sequence>
<reference evidence="2" key="1">
    <citation type="submission" date="2022-05" db="EMBL/GenBank/DDBJ databases">
        <authorList>
            <person name="Pankratov T."/>
        </authorList>
    </citation>
    <scope>NUCLEOTIDE SEQUENCE</scope>
    <source>
        <strain evidence="2">BP6-180914</strain>
    </source>
</reference>
<evidence type="ECO:0000256" key="1">
    <source>
        <dbReference type="SAM" id="Phobius"/>
    </source>
</evidence>
<dbReference type="Pfam" id="PF09604">
    <property type="entry name" value="Potass_KdpF"/>
    <property type="match status" value="1"/>
</dbReference>
<proteinExistence type="predicted"/>
<protein>
    <submittedName>
        <fullName evidence="2">K(+)-transporting ATPase subunit F</fullName>
    </submittedName>
</protein>
<keyword evidence="3" id="KW-1185">Reference proteome</keyword>
<gene>
    <name evidence="2" type="primary">kdpF</name>
    <name evidence="2" type="ORF">M8523_22800</name>
</gene>
<name>A0AA42CKS0_9HYPH</name>
<dbReference type="GO" id="GO:0008556">
    <property type="term" value="F:P-type potassium transmembrane transporter activity"/>
    <property type="evidence" value="ECO:0007669"/>
    <property type="project" value="InterPro"/>
</dbReference>
<comment type="caution">
    <text evidence="2">The sequence shown here is derived from an EMBL/GenBank/DDBJ whole genome shotgun (WGS) entry which is preliminary data.</text>
</comment>
<dbReference type="NCBIfam" id="TIGR02115">
    <property type="entry name" value="potass_kdpF"/>
    <property type="match status" value="1"/>
</dbReference>
<dbReference type="InterPro" id="IPR011726">
    <property type="entry name" value="KdpF"/>
</dbReference>
<accession>A0AA42CKS0</accession>
<dbReference type="EMBL" id="JAMOIM010000018">
    <property type="protein sequence ID" value="MCW6510848.1"/>
    <property type="molecule type" value="Genomic_DNA"/>
</dbReference>